<evidence type="ECO:0000313" key="3">
    <source>
        <dbReference type="Proteomes" id="UP000094444"/>
    </source>
</evidence>
<organism evidence="2 3">
    <name type="scientific">Diaporthe helianthi</name>
    <dbReference type="NCBI Taxonomy" id="158607"/>
    <lineage>
        <taxon>Eukaryota</taxon>
        <taxon>Fungi</taxon>
        <taxon>Dikarya</taxon>
        <taxon>Ascomycota</taxon>
        <taxon>Pezizomycotina</taxon>
        <taxon>Sordariomycetes</taxon>
        <taxon>Sordariomycetidae</taxon>
        <taxon>Diaporthales</taxon>
        <taxon>Diaporthaceae</taxon>
        <taxon>Diaporthe</taxon>
    </lineage>
</organism>
<dbReference type="PANTHER" id="PTHR42791:SF17">
    <property type="entry name" value="ACETYLTRANSFERASE, GNAT FAMILY FAMILY (AFU_ORTHOLOGUE AFUA_8G05690)"/>
    <property type="match status" value="1"/>
</dbReference>
<gene>
    <name evidence="2" type="ORF">DHEL01_v207907</name>
</gene>
<dbReference type="OrthoDB" id="196847at2759"/>
<dbReference type="Gene3D" id="3.40.630.30">
    <property type="match status" value="1"/>
</dbReference>
<dbReference type="PANTHER" id="PTHR42791">
    <property type="entry name" value="GNAT FAMILY ACETYLTRANSFERASE"/>
    <property type="match status" value="1"/>
</dbReference>
<dbReference type="PROSITE" id="PS51186">
    <property type="entry name" value="GNAT"/>
    <property type="match status" value="1"/>
</dbReference>
<dbReference type="STRING" id="158607.A0A2P5HTU6"/>
<evidence type="ECO:0000259" key="1">
    <source>
        <dbReference type="PROSITE" id="PS51186"/>
    </source>
</evidence>
<dbReference type="EMBL" id="MAVT02000750">
    <property type="protein sequence ID" value="POS73694.1"/>
    <property type="molecule type" value="Genomic_DNA"/>
</dbReference>
<dbReference type="InterPro" id="IPR000182">
    <property type="entry name" value="GNAT_dom"/>
</dbReference>
<dbReference type="SUPFAM" id="SSF55729">
    <property type="entry name" value="Acyl-CoA N-acyltransferases (Nat)"/>
    <property type="match status" value="1"/>
</dbReference>
<dbReference type="Proteomes" id="UP000094444">
    <property type="component" value="Unassembled WGS sequence"/>
</dbReference>
<keyword evidence="3" id="KW-1185">Reference proteome</keyword>
<name>A0A2P5HTU6_DIAHE</name>
<accession>A0A2P5HTU6</accession>
<protein>
    <recommendedName>
        <fullName evidence="1">N-acetyltransferase domain-containing protein</fullName>
    </recommendedName>
</protein>
<dbReference type="InterPro" id="IPR052523">
    <property type="entry name" value="Trichothecene_AcTrans"/>
</dbReference>
<feature type="domain" description="N-acetyltransferase" evidence="1">
    <location>
        <begin position="93"/>
        <end position="228"/>
    </location>
</feature>
<dbReference type="InterPro" id="IPR016181">
    <property type="entry name" value="Acyl_CoA_acyltransferase"/>
</dbReference>
<comment type="caution">
    <text evidence="2">The sequence shown here is derived from an EMBL/GenBank/DDBJ whole genome shotgun (WGS) entry which is preliminary data.</text>
</comment>
<sequence>MSSTPAPAPRLRIRRATPDDAAAIAKVHFEAFGPGVMNRLMHPGGVSEDARAKFAGSIFPPPGTATATAEQQPAREVIVMVAELEGEGLGRDPVIVAFSKWTLVREQQPREVWEQEGAHEMTEEQVGEGANVAVYNEFLGGLHRMKARWAKGEPHLHLGILAATPTRHRLGAGSALLRWGCGLADTENKTAWLEASPVGYSLYKKFGFEPVEVADLKLTELWGAVKTDEGENWGEANAVELGGELPEGSFRSVMMKRLPKTS</sequence>
<dbReference type="InParanoid" id="A0A2P5HTU6"/>
<reference evidence="2" key="1">
    <citation type="submission" date="2017-09" db="EMBL/GenBank/DDBJ databases">
        <title>Polyketide synthases of a Diaporthe helianthi virulent isolate.</title>
        <authorList>
            <person name="Baroncelli R."/>
        </authorList>
    </citation>
    <scope>NUCLEOTIDE SEQUENCE [LARGE SCALE GENOMIC DNA]</scope>
    <source>
        <strain evidence="2">7/96</strain>
    </source>
</reference>
<dbReference type="AlphaFoldDB" id="A0A2P5HTU6"/>
<proteinExistence type="predicted"/>
<evidence type="ECO:0000313" key="2">
    <source>
        <dbReference type="EMBL" id="POS73694.1"/>
    </source>
</evidence>
<dbReference type="GO" id="GO:0016747">
    <property type="term" value="F:acyltransferase activity, transferring groups other than amino-acyl groups"/>
    <property type="evidence" value="ECO:0007669"/>
    <property type="project" value="InterPro"/>
</dbReference>